<dbReference type="PANTHER" id="PTHR34220:SF7">
    <property type="entry name" value="SENSOR HISTIDINE KINASE YPDA"/>
    <property type="match status" value="1"/>
</dbReference>
<dbReference type="InterPro" id="IPR050640">
    <property type="entry name" value="Bact_2-comp_sensor_kinase"/>
</dbReference>
<proteinExistence type="predicted"/>
<dbReference type="Gene3D" id="3.30.565.10">
    <property type="entry name" value="Histidine kinase-like ATPase, C-terminal domain"/>
    <property type="match status" value="1"/>
</dbReference>
<evidence type="ECO:0000313" key="4">
    <source>
        <dbReference type="Proteomes" id="UP000468581"/>
    </source>
</evidence>
<feature type="transmembrane region" description="Helical" evidence="1">
    <location>
        <begin position="67"/>
        <end position="88"/>
    </location>
</feature>
<dbReference type="InterPro" id="IPR036890">
    <property type="entry name" value="HATPase_C_sf"/>
</dbReference>
<protein>
    <recommendedName>
        <fullName evidence="2">Signal transduction histidine kinase internal region domain-containing protein</fullName>
    </recommendedName>
</protein>
<feature type="transmembrane region" description="Helical" evidence="1">
    <location>
        <begin position="94"/>
        <end position="113"/>
    </location>
</feature>
<keyword evidence="1" id="KW-0472">Membrane</keyword>
<feature type="transmembrane region" description="Helical" evidence="1">
    <location>
        <begin position="39"/>
        <end position="60"/>
    </location>
</feature>
<reference evidence="3 4" key="1">
    <citation type="submission" date="2020-01" db="EMBL/GenBank/DDBJ databases">
        <title>Leptobacterium flavescens.</title>
        <authorList>
            <person name="Wang G."/>
        </authorList>
    </citation>
    <scope>NUCLEOTIDE SEQUENCE [LARGE SCALE GENOMIC DNA]</scope>
    <source>
        <strain evidence="3 4">KCTC 22160</strain>
    </source>
</reference>
<dbReference type="AlphaFoldDB" id="A0A6P0URT5"/>
<dbReference type="PANTHER" id="PTHR34220">
    <property type="entry name" value="SENSOR HISTIDINE KINASE YPDA"/>
    <property type="match status" value="1"/>
</dbReference>
<gene>
    <name evidence="3" type="ORF">GWK08_13680</name>
</gene>
<feature type="transmembrane region" description="Helical" evidence="1">
    <location>
        <begin position="159"/>
        <end position="177"/>
    </location>
</feature>
<dbReference type="Proteomes" id="UP000468581">
    <property type="component" value="Unassembled WGS sequence"/>
</dbReference>
<dbReference type="GO" id="GO:0016020">
    <property type="term" value="C:membrane"/>
    <property type="evidence" value="ECO:0007669"/>
    <property type="project" value="InterPro"/>
</dbReference>
<dbReference type="InterPro" id="IPR010559">
    <property type="entry name" value="Sig_transdc_His_kin_internal"/>
</dbReference>
<dbReference type="RefSeq" id="WP_163607787.1">
    <property type="nucleotide sequence ID" value="NZ_JAABOO010000003.1"/>
</dbReference>
<comment type="caution">
    <text evidence="3">The sequence shown here is derived from an EMBL/GenBank/DDBJ whole genome shotgun (WGS) entry which is preliminary data.</text>
</comment>
<feature type="transmembrane region" description="Helical" evidence="1">
    <location>
        <begin position="12"/>
        <end position="33"/>
    </location>
</feature>
<name>A0A6P0URT5_9FLAO</name>
<feature type="transmembrane region" description="Helical" evidence="1">
    <location>
        <begin position="221"/>
        <end position="241"/>
    </location>
</feature>
<dbReference type="GO" id="GO:0000155">
    <property type="term" value="F:phosphorelay sensor kinase activity"/>
    <property type="evidence" value="ECO:0007669"/>
    <property type="project" value="InterPro"/>
</dbReference>
<feature type="transmembrane region" description="Helical" evidence="1">
    <location>
        <begin position="184"/>
        <end position="201"/>
    </location>
</feature>
<feature type="domain" description="Signal transduction histidine kinase internal region" evidence="2">
    <location>
        <begin position="257"/>
        <end position="335"/>
    </location>
</feature>
<dbReference type="EMBL" id="JAABOO010000003">
    <property type="protein sequence ID" value="NER14499.1"/>
    <property type="molecule type" value="Genomic_DNA"/>
</dbReference>
<evidence type="ECO:0000313" key="3">
    <source>
        <dbReference type="EMBL" id="NER14499.1"/>
    </source>
</evidence>
<evidence type="ECO:0000259" key="2">
    <source>
        <dbReference type="Pfam" id="PF06580"/>
    </source>
</evidence>
<keyword evidence="1" id="KW-1133">Transmembrane helix</keyword>
<keyword evidence="1" id="KW-0812">Transmembrane</keyword>
<keyword evidence="4" id="KW-1185">Reference proteome</keyword>
<dbReference type="Pfam" id="PF06580">
    <property type="entry name" value="His_kinase"/>
    <property type="match status" value="1"/>
</dbReference>
<organism evidence="3 4">
    <name type="scientific">Leptobacterium flavescens</name>
    <dbReference type="NCBI Taxonomy" id="472055"/>
    <lineage>
        <taxon>Bacteria</taxon>
        <taxon>Pseudomonadati</taxon>
        <taxon>Bacteroidota</taxon>
        <taxon>Flavobacteriia</taxon>
        <taxon>Flavobacteriales</taxon>
        <taxon>Flavobacteriaceae</taxon>
        <taxon>Leptobacterium</taxon>
    </lineage>
</organism>
<accession>A0A6P0URT5</accession>
<feature type="transmembrane region" description="Helical" evidence="1">
    <location>
        <begin position="133"/>
        <end position="153"/>
    </location>
</feature>
<sequence length="445" mass="52430">MFYKLKKYDFLVYGFALTYILKVYLQKIGLILIDKDEQLFNIAGFVFWGFVFSVLIYFVLYHKAETYFRYVLLGLAVTIGGTVLSVYFKMERASFFFIVLFWGLIFFLGVSWYMHRFKKKKLIPTLLKKKELLVKIGFLLLVFIGILMSEGLIGIPDNPLTFSLLIIFCILAFNILAPKFFNRYKFFILGIYGGLFLLYFYSLSNNESALLVTNEKERQEFLNIAMLFLLPVPFFILFWVYEQWKWFRNIKAEKTKAELALLKSQVNPHFFFNTLNNLYGLAKKKADETPDIILKLSEIMRYVIYKGQEQEVRLEEELNYLENYLELQQIRHHEKVEIVFDKKIADKELKIAPLLLIVFLENAFKHGVDSLIKGAYVHVKLEVSEDELLFEVDNNFDPEANSKPAGIGLENLQKRLEIIYEDRHQLELKKEDNSFKARLTLLNLS</sequence>
<evidence type="ECO:0000256" key="1">
    <source>
        <dbReference type="SAM" id="Phobius"/>
    </source>
</evidence>